<feature type="transmembrane region" description="Helical" evidence="1">
    <location>
        <begin position="59"/>
        <end position="80"/>
    </location>
</feature>
<proteinExistence type="predicted"/>
<organism evidence="3 4">
    <name type="scientific">Amycolatopsis heterodermiae</name>
    <dbReference type="NCBI Taxonomy" id="3110235"/>
    <lineage>
        <taxon>Bacteria</taxon>
        <taxon>Bacillati</taxon>
        <taxon>Actinomycetota</taxon>
        <taxon>Actinomycetes</taxon>
        <taxon>Pseudonocardiales</taxon>
        <taxon>Pseudonocardiaceae</taxon>
        <taxon>Amycolatopsis</taxon>
    </lineage>
</organism>
<accession>A0ABU5R1J9</accession>
<evidence type="ECO:0000313" key="4">
    <source>
        <dbReference type="Proteomes" id="UP001304298"/>
    </source>
</evidence>
<name>A0ABU5R1J9_9PSEU</name>
<keyword evidence="1" id="KW-0812">Transmembrane</keyword>
<dbReference type="EMBL" id="JAYFSI010000001">
    <property type="protein sequence ID" value="MEA5359735.1"/>
    <property type="molecule type" value="Genomic_DNA"/>
</dbReference>
<keyword evidence="1" id="KW-0472">Membrane</keyword>
<evidence type="ECO:0000256" key="1">
    <source>
        <dbReference type="SAM" id="Phobius"/>
    </source>
</evidence>
<protein>
    <recommendedName>
        <fullName evidence="2">YqeB PH domain-containing protein</fullName>
    </recommendedName>
</protein>
<feature type="transmembrane region" description="Helical" evidence="1">
    <location>
        <begin position="15"/>
        <end position="38"/>
    </location>
</feature>
<comment type="caution">
    <text evidence="3">The sequence shown here is derived from an EMBL/GenBank/DDBJ whole genome shotgun (WGS) entry which is preliminary data.</text>
</comment>
<evidence type="ECO:0000313" key="3">
    <source>
        <dbReference type="EMBL" id="MEA5359735.1"/>
    </source>
</evidence>
<feature type="domain" description="YqeB PH" evidence="2">
    <location>
        <begin position="3"/>
        <end position="152"/>
    </location>
</feature>
<dbReference type="InterPro" id="IPR057798">
    <property type="entry name" value="PH_YqeB"/>
</dbReference>
<dbReference type="RefSeq" id="WP_323325068.1">
    <property type="nucleotide sequence ID" value="NZ_JAYFSI010000001.1"/>
</dbReference>
<keyword evidence="4" id="KW-1185">Reference proteome</keyword>
<reference evidence="3 4" key="1">
    <citation type="submission" date="2023-12" db="EMBL/GenBank/DDBJ databases">
        <title>Amycolatopsis sp. V23-08.</title>
        <authorList>
            <person name="Somphong A."/>
        </authorList>
    </citation>
    <scope>NUCLEOTIDE SEQUENCE [LARGE SCALE GENOMIC DNA]</scope>
    <source>
        <strain evidence="3 4">V23-08</strain>
    </source>
</reference>
<evidence type="ECO:0000259" key="2">
    <source>
        <dbReference type="Pfam" id="PF23494"/>
    </source>
</evidence>
<dbReference type="Pfam" id="PF23494">
    <property type="entry name" value="bPH_10"/>
    <property type="match status" value="1"/>
</dbReference>
<keyword evidence="1" id="KW-1133">Transmembrane helix</keyword>
<gene>
    <name evidence="3" type="ORF">VA596_09320</name>
</gene>
<dbReference type="Proteomes" id="UP001304298">
    <property type="component" value="Unassembled WGS sequence"/>
</dbReference>
<sequence>METTVDEPPWLRTGSWIGCPLVGGALGVGVWAIAAWVTDLPAFPFQGVFKVLTKLPQPWATLAAVAGGLVLGFVFAVIWAHDRLVVTVAPDRVTLVRGEKTRRIEAELDAVYLDGKELVLHTADGREIAREKTDLGGPELARAFAEHGYPWRDEPPVER</sequence>